<evidence type="ECO:0000313" key="21">
    <source>
        <dbReference type="EMBL" id="SAL67267.1"/>
    </source>
</evidence>
<dbReference type="GO" id="GO:0030894">
    <property type="term" value="C:replisome"/>
    <property type="evidence" value="ECO:0007669"/>
    <property type="project" value="TreeGrafter"/>
</dbReference>
<gene>
    <name evidence="21" type="ORF">AWB70_06460</name>
</gene>
<dbReference type="InterPro" id="IPR027417">
    <property type="entry name" value="P-loop_NTPase"/>
</dbReference>
<feature type="domain" description="Helicase C-terminal" evidence="20">
    <location>
        <begin position="218"/>
        <end position="373"/>
    </location>
</feature>
<keyword evidence="8 21" id="KW-0347">Helicase</keyword>
<evidence type="ECO:0000259" key="20">
    <source>
        <dbReference type="PROSITE" id="PS51194"/>
    </source>
</evidence>
<keyword evidence="5" id="KW-0547">Nucleotide-binding</keyword>
<dbReference type="PROSITE" id="PS51192">
    <property type="entry name" value="HELICASE_ATP_BIND_1"/>
    <property type="match status" value="1"/>
</dbReference>
<dbReference type="PANTHER" id="PTHR13710:SF105">
    <property type="entry name" value="ATP-DEPENDENT DNA HELICASE Q1"/>
    <property type="match status" value="1"/>
</dbReference>
<protein>
    <recommendedName>
        <fullName evidence="16">DNA helicase RecQ</fullName>
        <ecNumber evidence="16">5.6.2.4</ecNumber>
    </recommendedName>
</protein>
<keyword evidence="4" id="KW-0479">Metal-binding</keyword>
<dbReference type="InterPro" id="IPR001650">
    <property type="entry name" value="Helicase_C-like"/>
</dbReference>
<dbReference type="RefSeq" id="WP_053568887.1">
    <property type="nucleotide sequence ID" value="NZ_FCNY02000025.1"/>
</dbReference>
<keyword evidence="10" id="KW-0067">ATP-binding</keyword>
<evidence type="ECO:0000256" key="11">
    <source>
        <dbReference type="ARBA" id="ARBA00023125"/>
    </source>
</evidence>
<dbReference type="GO" id="GO:0016787">
    <property type="term" value="F:hydrolase activity"/>
    <property type="evidence" value="ECO:0007669"/>
    <property type="project" value="UniProtKB-KW"/>
</dbReference>
<dbReference type="InterPro" id="IPR006293">
    <property type="entry name" value="DNA_helicase_ATP-dep_RecQ_bac"/>
</dbReference>
<evidence type="ECO:0000256" key="6">
    <source>
        <dbReference type="ARBA" id="ARBA00022763"/>
    </source>
</evidence>
<keyword evidence="6" id="KW-0227">DNA damage</keyword>
<dbReference type="SUPFAM" id="SSF52540">
    <property type="entry name" value="P-loop containing nucleoside triphosphate hydrolases"/>
    <property type="match status" value="2"/>
</dbReference>
<evidence type="ECO:0000256" key="15">
    <source>
        <dbReference type="ARBA" id="ARBA00034617"/>
    </source>
</evidence>
<dbReference type="InterPro" id="IPR044876">
    <property type="entry name" value="HRDC_dom_sf"/>
</dbReference>
<dbReference type="InterPro" id="IPR004589">
    <property type="entry name" value="DNA_helicase_ATP-dep_RecQ"/>
</dbReference>
<dbReference type="GO" id="GO:0043138">
    <property type="term" value="F:3'-5' DNA helicase activity"/>
    <property type="evidence" value="ECO:0007669"/>
    <property type="project" value="UniProtKB-EC"/>
</dbReference>
<dbReference type="Pfam" id="PF09382">
    <property type="entry name" value="RQC"/>
    <property type="match status" value="1"/>
</dbReference>
<dbReference type="PANTHER" id="PTHR13710">
    <property type="entry name" value="DNA HELICASE RECQ FAMILY MEMBER"/>
    <property type="match status" value="1"/>
</dbReference>
<sequence>MSRSLEILNEIFGYPAFRGQQAEIVEHVAGGGDSLVLMPTGGGKSLCYQIPSLVRREAGLGAGIVVSPLIALMQDQVAALTEVGVRAAYLNSTLSGAEAAATERALRNGEIDLLYVAPERLMTPRFLDLLDSSPVGLFAIDEAHCVSQWGHDFRPEYIQLSVLHERFPNVPRIALTATADAITRDEIVHRLALDDARIFVSSFDRPNIRYRIVEKDNARSQLLDFIRAEHTNKDGTTDAGVVYCLSRRKVEETADWLKGQGVRALPYHAGMEFETRQKHQEMFQREEGIVMCATIAFGMGIDKPDVRFVAHLDLPKSVEGYYQETGRAGRDGLPANAWMAYGLGDVVQQRKMIDESEADDAHKRVQTGKLDALLGLCEVASCRRVRLLAYFGETSTPCGNCDTCLEPPASFDATREAQMALSCVYRAQRASGFHFGAGHLIDILRGTRSEKVLQRGHEKISTFGVGAALSEPEWRAVFRQLVAFGFLAVDHEGFGSLVLTDASKPVLKGEERVTLRKYVKPTRARSSSSRTGERADPTAGMSSREKSRWERLRAWRAETAKSDGVPAYVIFHDATLAEIARSDPDTIDDLRHIPGIGVRKLERFGDELLDVVGSD</sequence>
<comment type="similarity">
    <text evidence="3">Belongs to the helicase family. RecQ subfamily.</text>
</comment>
<dbReference type="SUPFAM" id="SSF47819">
    <property type="entry name" value="HRDC-like"/>
    <property type="match status" value="1"/>
</dbReference>
<dbReference type="InterPro" id="IPR018982">
    <property type="entry name" value="RQC_domain"/>
</dbReference>
<dbReference type="FunFam" id="1.10.10.10:FF:000175">
    <property type="entry name" value="ATP-dependent DNA helicase RecQ"/>
    <property type="match status" value="1"/>
</dbReference>
<name>A0A158JEK6_CABCO</name>
<proteinExistence type="inferred from homology"/>
<comment type="cofactor">
    <cofactor evidence="2">
        <name>Zn(2+)</name>
        <dbReference type="ChEBI" id="CHEBI:29105"/>
    </cofactor>
</comment>
<dbReference type="NCBIfam" id="TIGR01389">
    <property type="entry name" value="recQ"/>
    <property type="match status" value="1"/>
</dbReference>
<dbReference type="CDD" id="cd18794">
    <property type="entry name" value="SF2_C_RecQ"/>
    <property type="match status" value="1"/>
</dbReference>
<keyword evidence="22" id="KW-1185">Reference proteome</keyword>
<dbReference type="Gene3D" id="3.40.50.300">
    <property type="entry name" value="P-loop containing nucleotide triphosphate hydrolases"/>
    <property type="match status" value="2"/>
</dbReference>
<dbReference type="NCBIfam" id="TIGR00614">
    <property type="entry name" value="recQ_fam"/>
    <property type="match status" value="1"/>
</dbReference>
<dbReference type="GO" id="GO:0005737">
    <property type="term" value="C:cytoplasm"/>
    <property type="evidence" value="ECO:0007669"/>
    <property type="project" value="TreeGrafter"/>
</dbReference>
<evidence type="ECO:0000256" key="9">
    <source>
        <dbReference type="ARBA" id="ARBA00022833"/>
    </source>
</evidence>
<keyword evidence="11" id="KW-0238">DNA-binding</keyword>
<evidence type="ECO:0000256" key="5">
    <source>
        <dbReference type="ARBA" id="ARBA00022741"/>
    </source>
</evidence>
<dbReference type="GO" id="GO:0009432">
    <property type="term" value="P:SOS response"/>
    <property type="evidence" value="ECO:0007669"/>
    <property type="project" value="UniProtKB-UniRule"/>
</dbReference>
<accession>A0A158JEK6</accession>
<evidence type="ECO:0000256" key="13">
    <source>
        <dbReference type="ARBA" id="ARBA00023204"/>
    </source>
</evidence>
<reference evidence="22" key="1">
    <citation type="submission" date="2016-01" db="EMBL/GenBank/DDBJ databases">
        <authorList>
            <person name="Peeters C."/>
        </authorList>
    </citation>
    <scope>NUCLEOTIDE SEQUENCE [LARGE SCALE GENOMIC DNA]</scope>
</reference>
<dbReference type="CDD" id="cd17920">
    <property type="entry name" value="DEXHc_RecQ"/>
    <property type="match status" value="1"/>
</dbReference>
<evidence type="ECO:0000256" key="3">
    <source>
        <dbReference type="ARBA" id="ARBA00005446"/>
    </source>
</evidence>
<dbReference type="FunFam" id="3.40.50.300:FF:001389">
    <property type="entry name" value="ATP-dependent DNA helicase RecQ"/>
    <property type="match status" value="1"/>
</dbReference>
<dbReference type="InterPro" id="IPR032284">
    <property type="entry name" value="RecQ_Zn-bd"/>
</dbReference>
<organism evidence="21 22">
    <name type="scientific">Caballeronia cordobensis</name>
    <name type="common">Burkholderia cordobensis</name>
    <dbReference type="NCBI Taxonomy" id="1353886"/>
    <lineage>
        <taxon>Bacteria</taxon>
        <taxon>Pseudomonadati</taxon>
        <taxon>Pseudomonadota</taxon>
        <taxon>Betaproteobacteria</taxon>
        <taxon>Burkholderiales</taxon>
        <taxon>Burkholderiaceae</taxon>
        <taxon>Caballeronia</taxon>
    </lineage>
</organism>
<dbReference type="Pfam" id="PF00570">
    <property type="entry name" value="HRDC"/>
    <property type="match status" value="1"/>
</dbReference>
<evidence type="ECO:0000256" key="14">
    <source>
        <dbReference type="ARBA" id="ARBA00023235"/>
    </source>
</evidence>
<dbReference type="GO" id="GO:0043590">
    <property type="term" value="C:bacterial nucleoid"/>
    <property type="evidence" value="ECO:0007669"/>
    <property type="project" value="TreeGrafter"/>
</dbReference>
<evidence type="ECO:0000256" key="2">
    <source>
        <dbReference type="ARBA" id="ARBA00001947"/>
    </source>
</evidence>
<dbReference type="GO" id="GO:0046872">
    <property type="term" value="F:metal ion binding"/>
    <property type="evidence" value="ECO:0007669"/>
    <property type="project" value="UniProtKB-KW"/>
</dbReference>
<dbReference type="GO" id="GO:0006310">
    <property type="term" value="P:DNA recombination"/>
    <property type="evidence" value="ECO:0007669"/>
    <property type="project" value="UniProtKB-UniRule"/>
</dbReference>
<dbReference type="PROSITE" id="PS50967">
    <property type="entry name" value="HRDC"/>
    <property type="match status" value="1"/>
</dbReference>
<dbReference type="SMART" id="SM00490">
    <property type="entry name" value="HELICc"/>
    <property type="match status" value="1"/>
</dbReference>
<evidence type="ECO:0000259" key="18">
    <source>
        <dbReference type="PROSITE" id="PS50967"/>
    </source>
</evidence>
<dbReference type="GO" id="GO:0006281">
    <property type="term" value="P:DNA repair"/>
    <property type="evidence" value="ECO:0007669"/>
    <property type="project" value="UniProtKB-KW"/>
</dbReference>
<evidence type="ECO:0000256" key="17">
    <source>
        <dbReference type="SAM" id="MobiDB-lite"/>
    </source>
</evidence>
<evidence type="ECO:0000259" key="19">
    <source>
        <dbReference type="PROSITE" id="PS51192"/>
    </source>
</evidence>
<dbReference type="Pfam" id="PF16124">
    <property type="entry name" value="RecQ_Zn_bind"/>
    <property type="match status" value="1"/>
</dbReference>
<dbReference type="GO" id="GO:0006260">
    <property type="term" value="P:DNA replication"/>
    <property type="evidence" value="ECO:0007669"/>
    <property type="project" value="InterPro"/>
</dbReference>
<keyword evidence="12" id="KW-0233">DNA recombination</keyword>
<feature type="domain" description="Helicase ATP-binding" evidence="19">
    <location>
        <begin position="25"/>
        <end position="197"/>
    </location>
</feature>
<dbReference type="InterPro" id="IPR010997">
    <property type="entry name" value="HRDC-like_sf"/>
</dbReference>
<dbReference type="Proteomes" id="UP000054740">
    <property type="component" value="Unassembled WGS sequence"/>
</dbReference>
<dbReference type="Gene3D" id="1.10.10.10">
    <property type="entry name" value="Winged helix-like DNA-binding domain superfamily/Winged helix DNA-binding domain"/>
    <property type="match status" value="1"/>
</dbReference>
<keyword evidence="7" id="KW-0378">Hydrolase</keyword>
<evidence type="ECO:0000256" key="12">
    <source>
        <dbReference type="ARBA" id="ARBA00023172"/>
    </source>
</evidence>
<dbReference type="SMART" id="SM00341">
    <property type="entry name" value="HRDC"/>
    <property type="match status" value="1"/>
</dbReference>
<dbReference type="GO" id="GO:0005524">
    <property type="term" value="F:ATP binding"/>
    <property type="evidence" value="ECO:0007669"/>
    <property type="project" value="UniProtKB-KW"/>
</dbReference>
<dbReference type="InterPro" id="IPR011545">
    <property type="entry name" value="DEAD/DEAH_box_helicase_dom"/>
</dbReference>
<dbReference type="SMART" id="SM00487">
    <property type="entry name" value="DEXDc"/>
    <property type="match status" value="1"/>
</dbReference>
<dbReference type="Pfam" id="PF00270">
    <property type="entry name" value="DEAD"/>
    <property type="match status" value="1"/>
</dbReference>
<comment type="cofactor">
    <cofactor evidence="1">
        <name>Mg(2+)</name>
        <dbReference type="ChEBI" id="CHEBI:18420"/>
    </cofactor>
</comment>
<dbReference type="Gene3D" id="1.10.150.80">
    <property type="entry name" value="HRDC domain"/>
    <property type="match status" value="1"/>
</dbReference>
<feature type="region of interest" description="Disordered" evidence="17">
    <location>
        <begin position="520"/>
        <end position="545"/>
    </location>
</feature>
<dbReference type="EC" id="5.6.2.4" evidence="16"/>
<keyword evidence="14" id="KW-0413">Isomerase</keyword>
<evidence type="ECO:0000256" key="8">
    <source>
        <dbReference type="ARBA" id="ARBA00022806"/>
    </source>
</evidence>
<keyword evidence="9" id="KW-0862">Zinc</keyword>
<dbReference type="SMART" id="SM00956">
    <property type="entry name" value="RQC"/>
    <property type="match status" value="1"/>
</dbReference>
<dbReference type="GO" id="GO:0003677">
    <property type="term" value="F:DNA binding"/>
    <property type="evidence" value="ECO:0007669"/>
    <property type="project" value="UniProtKB-KW"/>
</dbReference>
<dbReference type="InterPro" id="IPR014001">
    <property type="entry name" value="Helicase_ATP-bd"/>
</dbReference>
<evidence type="ECO:0000256" key="7">
    <source>
        <dbReference type="ARBA" id="ARBA00022801"/>
    </source>
</evidence>
<dbReference type="GO" id="GO:0009378">
    <property type="term" value="F:four-way junction helicase activity"/>
    <property type="evidence" value="ECO:0007669"/>
    <property type="project" value="TreeGrafter"/>
</dbReference>
<dbReference type="InterPro" id="IPR036388">
    <property type="entry name" value="WH-like_DNA-bd_sf"/>
</dbReference>
<dbReference type="PROSITE" id="PS51194">
    <property type="entry name" value="HELICASE_CTER"/>
    <property type="match status" value="1"/>
</dbReference>
<evidence type="ECO:0000256" key="16">
    <source>
        <dbReference type="NCBIfam" id="TIGR01389"/>
    </source>
</evidence>
<feature type="domain" description="HRDC" evidence="18">
    <location>
        <begin position="542"/>
        <end position="615"/>
    </location>
</feature>
<keyword evidence="13" id="KW-0234">DNA repair</keyword>
<dbReference type="InterPro" id="IPR002121">
    <property type="entry name" value="HRDC_dom"/>
</dbReference>
<dbReference type="EMBL" id="FCNY02000025">
    <property type="protein sequence ID" value="SAL67267.1"/>
    <property type="molecule type" value="Genomic_DNA"/>
</dbReference>
<evidence type="ECO:0000313" key="22">
    <source>
        <dbReference type="Proteomes" id="UP000054740"/>
    </source>
</evidence>
<dbReference type="Pfam" id="PF00271">
    <property type="entry name" value="Helicase_C"/>
    <property type="match status" value="1"/>
</dbReference>
<evidence type="ECO:0000256" key="1">
    <source>
        <dbReference type="ARBA" id="ARBA00001946"/>
    </source>
</evidence>
<evidence type="ECO:0000256" key="10">
    <source>
        <dbReference type="ARBA" id="ARBA00022840"/>
    </source>
</evidence>
<dbReference type="FunFam" id="3.40.50.300:FF:000156">
    <property type="entry name" value="ATP-dependent DNA helicase recQ"/>
    <property type="match status" value="1"/>
</dbReference>
<comment type="catalytic activity">
    <reaction evidence="15">
        <text>Couples ATP hydrolysis with the unwinding of duplex DNA by translocating in the 3'-5' direction.</text>
        <dbReference type="EC" id="5.6.2.4"/>
    </reaction>
</comment>
<dbReference type="AlphaFoldDB" id="A0A158JEK6"/>
<evidence type="ECO:0000256" key="4">
    <source>
        <dbReference type="ARBA" id="ARBA00022723"/>
    </source>
</evidence>